<evidence type="ECO:0000259" key="6">
    <source>
        <dbReference type="PROSITE" id="PS50893"/>
    </source>
</evidence>
<dbReference type="Gene3D" id="3.40.50.300">
    <property type="entry name" value="P-loop containing nucleotide triphosphate hydrolases"/>
    <property type="match status" value="1"/>
</dbReference>
<dbReference type="KEGG" id="cpis:HS961_11985"/>
<dbReference type="SUPFAM" id="SSF52540">
    <property type="entry name" value="P-loop containing nucleoside triphosphate hydrolases"/>
    <property type="match status" value="1"/>
</dbReference>
<dbReference type="EMBL" id="CP058554">
    <property type="protein sequence ID" value="QMV73485.1"/>
    <property type="molecule type" value="Genomic_DNA"/>
</dbReference>
<feature type="domain" description="ABC transporter" evidence="6">
    <location>
        <begin position="4"/>
        <end position="232"/>
    </location>
</feature>
<evidence type="ECO:0000256" key="1">
    <source>
        <dbReference type="ARBA" id="ARBA00005417"/>
    </source>
</evidence>
<sequence>MAWIDIERLSFAYPGQAPVVDGVSWQMAQGAFHCLLGRSGCGKTSLLQLVAGLLQPQAGRIVRAGGALAAPGPQLGVMFQSPTLLDWLTVLDNVLLPLSLQRKPTAQDRNAAEQLLAQLGLAALLHQQPGQLSGGQQSRVALARALIREPALLLLDEPFASLDAITRAELQDELLRSCRARGTTVLFVTHDINEAVYLGDRVALMHGGRLVADMAIDLPMPRTQAMRHGAAFNAYAAQVRAAMDGASA</sequence>
<dbReference type="InterPro" id="IPR027417">
    <property type="entry name" value="P-loop_NTPase"/>
</dbReference>
<dbReference type="RefSeq" id="WP_182322230.1">
    <property type="nucleotide sequence ID" value="NZ_CP058554.1"/>
</dbReference>
<dbReference type="PANTHER" id="PTHR42788">
    <property type="entry name" value="TAURINE IMPORT ATP-BINDING PROTEIN-RELATED"/>
    <property type="match status" value="1"/>
</dbReference>
<evidence type="ECO:0000256" key="4">
    <source>
        <dbReference type="ARBA" id="ARBA00022741"/>
    </source>
</evidence>
<dbReference type="AlphaFoldDB" id="A0A7G5EHL0"/>
<dbReference type="PANTHER" id="PTHR42788:SF19">
    <property type="entry name" value="ALIPHATIC SULFONATES IMPORT ATP-BINDING PROTEIN SSUB 2"/>
    <property type="match status" value="1"/>
</dbReference>
<keyword evidence="5 7" id="KW-0067">ATP-binding</keyword>
<organism evidence="7 8">
    <name type="scientific">Comamonas piscis</name>
    <dbReference type="NCBI Taxonomy" id="1562974"/>
    <lineage>
        <taxon>Bacteria</taxon>
        <taxon>Pseudomonadati</taxon>
        <taxon>Pseudomonadota</taxon>
        <taxon>Betaproteobacteria</taxon>
        <taxon>Burkholderiales</taxon>
        <taxon>Comamonadaceae</taxon>
        <taxon>Comamonas</taxon>
    </lineage>
</organism>
<name>A0A7G5EHL0_9BURK</name>
<comment type="similarity">
    <text evidence="1">Belongs to the ABC transporter superfamily.</text>
</comment>
<keyword evidence="8" id="KW-1185">Reference proteome</keyword>
<keyword evidence="2" id="KW-0813">Transport</keyword>
<dbReference type="InterPro" id="IPR050166">
    <property type="entry name" value="ABC_transporter_ATP-bind"/>
</dbReference>
<dbReference type="Pfam" id="PF00005">
    <property type="entry name" value="ABC_tran"/>
    <property type="match status" value="1"/>
</dbReference>
<dbReference type="InterPro" id="IPR003593">
    <property type="entry name" value="AAA+_ATPase"/>
</dbReference>
<accession>A0A7G5EHL0</accession>
<keyword evidence="3" id="KW-0472">Membrane</keyword>
<keyword evidence="3" id="KW-1003">Cell membrane</keyword>
<evidence type="ECO:0000256" key="2">
    <source>
        <dbReference type="ARBA" id="ARBA00022448"/>
    </source>
</evidence>
<reference evidence="7 8" key="1">
    <citation type="journal article" date="2020" name="G3 (Bethesda)">
        <title>CeMbio - The Caenorhabditis elegans Microbiome Resource.</title>
        <authorList>
            <person name="Dirksen P."/>
            <person name="Assie A."/>
            <person name="Zimmermann J."/>
            <person name="Zhang F."/>
            <person name="Tietje A.M."/>
            <person name="Marsh S.A."/>
            <person name="Felix M.A."/>
            <person name="Shapira M."/>
            <person name="Kaleta C."/>
            <person name="Schulenburg H."/>
            <person name="Samuel B."/>
        </authorList>
    </citation>
    <scope>NUCLEOTIDE SEQUENCE [LARGE SCALE GENOMIC DNA]</scope>
    <source>
        <strain evidence="7 8">BIGb0172</strain>
    </source>
</reference>
<keyword evidence="4" id="KW-0547">Nucleotide-binding</keyword>
<dbReference type="InterPro" id="IPR003439">
    <property type="entry name" value="ABC_transporter-like_ATP-bd"/>
</dbReference>
<evidence type="ECO:0000313" key="7">
    <source>
        <dbReference type="EMBL" id="QMV73485.1"/>
    </source>
</evidence>
<dbReference type="SMART" id="SM00382">
    <property type="entry name" value="AAA"/>
    <property type="match status" value="1"/>
</dbReference>
<dbReference type="GO" id="GO:0016887">
    <property type="term" value="F:ATP hydrolysis activity"/>
    <property type="evidence" value="ECO:0007669"/>
    <property type="project" value="InterPro"/>
</dbReference>
<dbReference type="Proteomes" id="UP000515240">
    <property type="component" value="Chromosome"/>
</dbReference>
<evidence type="ECO:0000256" key="3">
    <source>
        <dbReference type="ARBA" id="ARBA00022475"/>
    </source>
</evidence>
<dbReference type="PROSITE" id="PS50893">
    <property type="entry name" value="ABC_TRANSPORTER_2"/>
    <property type="match status" value="1"/>
</dbReference>
<evidence type="ECO:0000256" key="5">
    <source>
        <dbReference type="ARBA" id="ARBA00022840"/>
    </source>
</evidence>
<dbReference type="GO" id="GO:0005524">
    <property type="term" value="F:ATP binding"/>
    <property type="evidence" value="ECO:0007669"/>
    <property type="project" value="UniProtKB-KW"/>
</dbReference>
<gene>
    <name evidence="7" type="ORF">HS961_11985</name>
</gene>
<protein>
    <submittedName>
        <fullName evidence="7">ABC transporter ATP-binding protein</fullName>
    </submittedName>
</protein>
<dbReference type="InterPro" id="IPR017871">
    <property type="entry name" value="ABC_transporter-like_CS"/>
</dbReference>
<evidence type="ECO:0000313" key="8">
    <source>
        <dbReference type="Proteomes" id="UP000515240"/>
    </source>
</evidence>
<dbReference type="PROSITE" id="PS00211">
    <property type="entry name" value="ABC_TRANSPORTER_1"/>
    <property type="match status" value="1"/>
</dbReference>
<proteinExistence type="inferred from homology"/>